<dbReference type="Proteomes" id="UP000680638">
    <property type="component" value="Unassembled WGS sequence"/>
</dbReference>
<dbReference type="InterPro" id="IPR009045">
    <property type="entry name" value="Zn_M74/Hedgehog-like"/>
</dbReference>
<dbReference type="PANTHER" id="PTHR34385:SF1">
    <property type="entry name" value="PEPTIDOGLYCAN L-ALANYL-D-GLUTAMATE ENDOPEPTIDASE CWLK"/>
    <property type="match status" value="1"/>
</dbReference>
<dbReference type="Pfam" id="PF02557">
    <property type="entry name" value="VanY"/>
    <property type="match status" value="1"/>
</dbReference>
<dbReference type="InterPro" id="IPR052179">
    <property type="entry name" value="DD-CPase-like"/>
</dbReference>
<dbReference type="EMBL" id="BORW01000008">
    <property type="protein sequence ID" value="GIO67176.1"/>
    <property type="molecule type" value="Genomic_DNA"/>
</dbReference>
<keyword evidence="3" id="KW-0645">Protease</keyword>
<dbReference type="Gene3D" id="3.30.1380.10">
    <property type="match status" value="1"/>
</dbReference>
<protein>
    <submittedName>
        <fullName evidence="3">D-alanyl-D-alanine carboxypeptidase</fullName>
    </submittedName>
</protein>
<dbReference type="SUPFAM" id="SSF55166">
    <property type="entry name" value="Hedgehog/DD-peptidase"/>
    <property type="match status" value="1"/>
</dbReference>
<evidence type="ECO:0000256" key="1">
    <source>
        <dbReference type="SAM" id="MobiDB-lite"/>
    </source>
</evidence>
<dbReference type="RefSeq" id="WP_212949340.1">
    <property type="nucleotide sequence ID" value="NZ_BORW01000008.1"/>
</dbReference>
<dbReference type="GO" id="GO:0004180">
    <property type="term" value="F:carboxypeptidase activity"/>
    <property type="evidence" value="ECO:0007669"/>
    <property type="project" value="UniProtKB-KW"/>
</dbReference>
<name>A0ABQ4LV75_9BACL</name>
<keyword evidence="4" id="KW-1185">Reference proteome</keyword>
<dbReference type="InterPro" id="IPR003709">
    <property type="entry name" value="VanY-like_core_dom"/>
</dbReference>
<evidence type="ECO:0000313" key="4">
    <source>
        <dbReference type="Proteomes" id="UP000680638"/>
    </source>
</evidence>
<gene>
    <name evidence="3" type="primary">vanY</name>
    <name evidence="3" type="ORF">J21TS3_19970</name>
</gene>
<feature type="region of interest" description="Disordered" evidence="1">
    <location>
        <begin position="268"/>
        <end position="287"/>
    </location>
</feature>
<comment type="caution">
    <text evidence="3">The sequence shown here is derived from an EMBL/GenBank/DDBJ whole genome shotgun (WGS) entry which is preliminary data.</text>
</comment>
<evidence type="ECO:0000259" key="2">
    <source>
        <dbReference type="Pfam" id="PF02557"/>
    </source>
</evidence>
<feature type="domain" description="D-alanyl-D-alanine carboxypeptidase-like core" evidence="2">
    <location>
        <begin position="54"/>
        <end position="181"/>
    </location>
</feature>
<dbReference type="PANTHER" id="PTHR34385">
    <property type="entry name" value="D-ALANYL-D-ALANINE CARBOXYPEPTIDASE"/>
    <property type="match status" value="1"/>
</dbReference>
<keyword evidence="3" id="KW-0121">Carboxypeptidase</keyword>
<organism evidence="3 4">
    <name type="scientific">Paenibacillus cookii</name>
    <dbReference type="NCBI Taxonomy" id="157839"/>
    <lineage>
        <taxon>Bacteria</taxon>
        <taxon>Bacillati</taxon>
        <taxon>Bacillota</taxon>
        <taxon>Bacilli</taxon>
        <taxon>Bacillales</taxon>
        <taxon>Paenibacillaceae</taxon>
        <taxon>Paenibacillus</taxon>
    </lineage>
</organism>
<sequence length="287" mass="32018">MMVKRAIRLQPKMVHRGPLVLVNREHPLQHAIHSSYLASVEGVARASTEEACMRLERTCLRQLKALLAACGGAEAIGIVSGYRTRMEQQRIYDRSYAANGPIFTASYVARPGESEHQTGLAVDVGEMDAGVDYICPSFPEDGVFAEFRRRAAEFGFIQRYREGKEHLTHIACEPWHFRYIGVPHAIIMDQYGMCLEEYTEYMRQFRPDGPHLFKKYKDHLIEMFTVEVGEEGAEIAVRTEPGAKVEISGNNVNGCVVTIYHECKGPGGASGPEHGTGLGFGKEQAVR</sequence>
<proteinExistence type="predicted"/>
<keyword evidence="3" id="KW-0378">Hydrolase</keyword>
<reference evidence="3 4" key="1">
    <citation type="submission" date="2021-03" db="EMBL/GenBank/DDBJ databases">
        <title>Antimicrobial resistance genes in bacteria isolated from Japanese honey, and their potential for conferring macrolide and lincosamide resistance in the American foulbrood pathogen Paenibacillus larvae.</title>
        <authorList>
            <person name="Okamoto M."/>
            <person name="Kumagai M."/>
            <person name="Kanamori H."/>
            <person name="Takamatsu D."/>
        </authorList>
    </citation>
    <scope>NUCLEOTIDE SEQUENCE [LARGE SCALE GENOMIC DNA]</scope>
    <source>
        <strain evidence="3 4">J21TS3</strain>
    </source>
</reference>
<evidence type="ECO:0000313" key="3">
    <source>
        <dbReference type="EMBL" id="GIO67176.1"/>
    </source>
</evidence>
<feature type="compositionally biased region" description="Gly residues" evidence="1">
    <location>
        <begin position="268"/>
        <end position="280"/>
    </location>
</feature>
<dbReference type="Gene3D" id="3.30.200.180">
    <property type="match status" value="1"/>
</dbReference>
<accession>A0ABQ4LV75</accession>